<comment type="subcellular location">
    <subcellularLocation>
        <location evidence="1 10">Cell membrane</location>
        <topology evidence="1 10">Multi-pass membrane protein</topology>
    </subcellularLocation>
</comment>
<dbReference type="EMBL" id="JBHMBE010000001">
    <property type="protein sequence ID" value="MFB9644634.1"/>
    <property type="molecule type" value="Genomic_DNA"/>
</dbReference>
<evidence type="ECO:0000256" key="10">
    <source>
        <dbReference type="HAMAP-Rule" id="MF_00454"/>
    </source>
</evidence>
<dbReference type="HAMAP" id="MF_00454">
    <property type="entry name" value="FluC"/>
    <property type="match status" value="1"/>
</dbReference>
<keyword evidence="10" id="KW-0813">Transport</keyword>
<keyword evidence="10" id="KW-0479">Metal-binding</keyword>
<comment type="caution">
    <text evidence="11">The sequence shown here is derived from an EMBL/GenBank/DDBJ whole genome shotgun (WGS) entry which is preliminary data.</text>
</comment>
<name>A0ABV5SZY4_9MICO</name>
<evidence type="ECO:0000256" key="9">
    <source>
        <dbReference type="ARBA" id="ARBA00049940"/>
    </source>
</evidence>
<keyword evidence="10" id="KW-0915">Sodium</keyword>
<evidence type="ECO:0000256" key="3">
    <source>
        <dbReference type="ARBA" id="ARBA00022692"/>
    </source>
</evidence>
<evidence type="ECO:0000256" key="6">
    <source>
        <dbReference type="ARBA" id="ARBA00023303"/>
    </source>
</evidence>
<keyword evidence="3 10" id="KW-0812">Transmembrane</keyword>
<evidence type="ECO:0000256" key="1">
    <source>
        <dbReference type="ARBA" id="ARBA00004651"/>
    </source>
</evidence>
<feature type="transmembrane region" description="Helical" evidence="10">
    <location>
        <begin position="103"/>
        <end position="123"/>
    </location>
</feature>
<comment type="activity regulation">
    <text evidence="10">Na(+) is not transported, but it plays an essential structural role and its presence is essential for fluoride channel function.</text>
</comment>
<comment type="similarity">
    <text evidence="7 10">Belongs to the fluoride channel Fluc/FEX (TC 1.A.43) family.</text>
</comment>
<feature type="binding site" evidence="10">
    <location>
        <position position="81"/>
    </location>
    <ligand>
        <name>Na(+)</name>
        <dbReference type="ChEBI" id="CHEBI:29101"/>
        <note>structural</note>
    </ligand>
</feature>
<evidence type="ECO:0000256" key="2">
    <source>
        <dbReference type="ARBA" id="ARBA00022475"/>
    </source>
</evidence>
<feature type="transmembrane region" description="Helical" evidence="10">
    <location>
        <begin position="73"/>
        <end position="91"/>
    </location>
</feature>
<dbReference type="Proteomes" id="UP001589611">
    <property type="component" value="Unassembled WGS sequence"/>
</dbReference>
<organism evidence="11 12">
    <name type="scientific">Microbacterium terregens</name>
    <dbReference type="NCBI Taxonomy" id="69363"/>
    <lineage>
        <taxon>Bacteria</taxon>
        <taxon>Bacillati</taxon>
        <taxon>Actinomycetota</taxon>
        <taxon>Actinomycetes</taxon>
        <taxon>Micrococcales</taxon>
        <taxon>Microbacteriaceae</taxon>
        <taxon>Microbacterium</taxon>
    </lineage>
</organism>
<gene>
    <name evidence="10" type="primary">fluC</name>
    <name evidence="10" type="synonym">crcB</name>
    <name evidence="11" type="ORF">ACFFPJ_02345</name>
</gene>
<dbReference type="InterPro" id="IPR003691">
    <property type="entry name" value="FluC"/>
</dbReference>
<accession>A0ABV5SZY4</accession>
<reference evidence="11 12" key="1">
    <citation type="submission" date="2024-09" db="EMBL/GenBank/DDBJ databases">
        <authorList>
            <person name="Sun Q."/>
            <person name="Mori K."/>
        </authorList>
    </citation>
    <scope>NUCLEOTIDE SEQUENCE [LARGE SCALE GENOMIC DNA]</scope>
    <source>
        <strain evidence="11 12">JCM 1342</strain>
    </source>
</reference>
<evidence type="ECO:0000256" key="7">
    <source>
        <dbReference type="ARBA" id="ARBA00035120"/>
    </source>
</evidence>
<keyword evidence="6 10" id="KW-0407">Ion channel</keyword>
<keyword evidence="5 10" id="KW-0472">Membrane</keyword>
<dbReference type="Pfam" id="PF02537">
    <property type="entry name" value="CRCB"/>
    <property type="match status" value="1"/>
</dbReference>
<protein>
    <recommendedName>
        <fullName evidence="10">Fluoride-specific ion channel FluC</fullName>
    </recommendedName>
</protein>
<keyword evidence="2 10" id="KW-1003">Cell membrane</keyword>
<sequence>MPRRPVPDVRMLGAVFLGGVIGVAARELLLLPFSDRSSTLALTFGTMVVNVVGSFALGLVVGSLADRHPTARVFLGTGVLGGFTTYSAFAVQTATLLSAAPVAGIALAAASVILGLAAAGLGLRLTLRPRGETGGPSDEPEGAR</sequence>
<keyword evidence="10" id="KW-0406">Ion transport</keyword>
<evidence type="ECO:0000256" key="4">
    <source>
        <dbReference type="ARBA" id="ARBA00022989"/>
    </source>
</evidence>
<dbReference type="RefSeq" id="WP_344711404.1">
    <property type="nucleotide sequence ID" value="NZ_BAAAWH010000001.1"/>
</dbReference>
<comment type="catalytic activity">
    <reaction evidence="8">
        <text>fluoride(in) = fluoride(out)</text>
        <dbReference type="Rhea" id="RHEA:76159"/>
        <dbReference type="ChEBI" id="CHEBI:17051"/>
    </reaction>
    <physiologicalReaction direction="left-to-right" evidence="8">
        <dbReference type="Rhea" id="RHEA:76160"/>
    </physiologicalReaction>
</comment>
<keyword evidence="4 10" id="KW-1133">Transmembrane helix</keyword>
<feature type="binding site" evidence="10">
    <location>
        <position position="84"/>
    </location>
    <ligand>
        <name>Na(+)</name>
        <dbReference type="ChEBI" id="CHEBI:29101"/>
        <note>structural</note>
    </ligand>
</feature>
<feature type="transmembrane region" description="Helical" evidence="10">
    <location>
        <begin position="39"/>
        <end position="61"/>
    </location>
</feature>
<evidence type="ECO:0000256" key="5">
    <source>
        <dbReference type="ARBA" id="ARBA00023136"/>
    </source>
</evidence>
<comment type="function">
    <text evidence="9 10">Fluoride-specific ion channel. Important for reducing fluoride concentration in the cell, thus reducing its toxicity.</text>
</comment>
<feature type="transmembrane region" description="Helical" evidence="10">
    <location>
        <begin position="12"/>
        <end position="33"/>
    </location>
</feature>
<evidence type="ECO:0000313" key="11">
    <source>
        <dbReference type="EMBL" id="MFB9644634.1"/>
    </source>
</evidence>
<evidence type="ECO:0000313" key="12">
    <source>
        <dbReference type="Proteomes" id="UP001589611"/>
    </source>
</evidence>
<keyword evidence="12" id="KW-1185">Reference proteome</keyword>
<evidence type="ECO:0000256" key="8">
    <source>
        <dbReference type="ARBA" id="ARBA00035585"/>
    </source>
</evidence>
<proteinExistence type="inferred from homology"/>